<dbReference type="EMBL" id="PGOL01002946">
    <property type="protein sequence ID" value="PKI44106.1"/>
    <property type="molecule type" value="Genomic_DNA"/>
</dbReference>
<evidence type="ECO:0000313" key="2">
    <source>
        <dbReference type="EMBL" id="PKI44106.1"/>
    </source>
</evidence>
<dbReference type="EMBL" id="MTKT01000725">
    <property type="protein sequence ID" value="OWM89025.1"/>
    <property type="molecule type" value="Genomic_DNA"/>
</dbReference>
<dbReference type="Proteomes" id="UP000197138">
    <property type="component" value="Unassembled WGS sequence"/>
</dbReference>
<reference evidence="3" key="1">
    <citation type="journal article" date="2017" name="Plant J.">
        <title>The pomegranate (Punica granatum L.) genome and the genomics of punicalagin biosynthesis.</title>
        <authorList>
            <person name="Qin G."/>
            <person name="Xu C."/>
            <person name="Ming R."/>
            <person name="Tang H."/>
            <person name="Guyot R."/>
            <person name="Kramer E.M."/>
            <person name="Hu Y."/>
            <person name="Yi X."/>
            <person name="Qi Y."/>
            <person name="Xu X."/>
            <person name="Gao Z."/>
            <person name="Pan H."/>
            <person name="Jian J."/>
            <person name="Tian Y."/>
            <person name="Yue Z."/>
            <person name="Xu Y."/>
        </authorList>
    </citation>
    <scope>NUCLEOTIDE SEQUENCE [LARGE SCALE GENOMIC DNA]</scope>
    <source>
        <strain evidence="3">cv. Dabenzi</strain>
    </source>
</reference>
<evidence type="ECO:0000313" key="3">
    <source>
        <dbReference type="Proteomes" id="UP000197138"/>
    </source>
</evidence>
<comment type="caution">
    <text evidence="1">The sequence shown here is derived from an EMBL/GenBank/DDBJ whole genome shotgun (WGS) entry which is preliminary data.</text>
</comment>
<name>A0A218XV37_PUNGR</name>
<gene>
    <name evidence="1" type="ORF">CDL15_Pgr023435</name>
    <name evidence="2" type="ORF">CRG98_035498</name>
</gene>
<organism evidence="1 3">
    <name type="scientific">Punica granatum</name>
    <name type="common">Pomegranate</name>
    <dbReference type="NCBI Taxonomy" id="22663"/>
    <lineage>
        <taxon>Eukaryota</taxon>
        <taxon>Viridiplantae</taxon>
        <taxon>Streptophyta</taxon>
        <taxon>Embryophyta</taxon>
        <taxon>Tracheophyta</taxon>
        <taxon>Spermatophyta</taxon>
        <taxon>Magnoliopsida</taxon>
        <taxon>eudicotyledons</taxon>
        <taxon>Gunneridae</taxon>
        <taxon>Pentapetalae</taxon>
        <taxon>rosids</taxon>
        <taxon>malvids</taxon>
        <taxon>Myrtales</taxon>
        <taxon>Lythraceae</taxon>
        <taxon>Punica</taxon>
    </lineage>
</organism>
<dbReference type="AlphaFoldDB" id="A0A218XV37"/>
<keyword evidence="4" id="KW-1185">Reference proteome</keyword>
<evidence type="ECO:0000313" key="4">
    <source>
        <dbReference type="Proteomes" id="UP000233551"/>
    </source>
</evidence>
<accession>A0A218XV37</accession>
<protein>
    <submittedName>
        <fullName evidence="1">Uncharacterized protein</fullName>
    </submittedName>
</protein>
<reference evidence="1" key="2">
    <citation type="submission" date="2017-06" db="EMBL/GenBank/DDBJ databases">
        <title>The pomegranate genome and the genomics of punicalagin biosynthesis.</title>
        <authorList>
            <person name="Xu C."/>
        </authorList>
    </citation>
    <scope>NUCLEOTIDE SEQUENCE [LARGE SCALE GENOMIC DNA]</scope>
    <source>
        <tissue evidence="1">Fresh leaf</tissue>
    </source>
</reference>
<dbReference type="Proteomes" id="UP000233551">
    <property type="component" value="Unassembled WGS sequence"/>
</dbReference>
<sequence>MQGYDTFAHYCSNRAALREPESLVDEVLARTSPPHAQKVEAETTHATSKSQVMEVPRDVTAEASTEAKTAYEALQAEAKTTLE</sequence>
<evidence type="ECO:0000313" key="1">
    <source>
        <dbReference type="EMBL" id="OWM89025.1"/>
    </source>
</evidence>
<proteinExistence type="predicted"/>
<reference evidence="2 4" key="3">
    <citation type="submission" date="2017-11" db="EMBL/GenBank/DDBJ databases">
        <title>De-novo sequencing of pomegranate (Punica granatum L.) genome.</title>
        <authorList>
            <person name="Akparov Z."/>
            <person name="Amiraslanov A."/>
            <person name="Hajiyeva S."/>
            <person name="Abbasov M."/>
            <person name="Kaur K."/>
            <person name="Hamwieh A."/>
            <person name="Solovyev V."/>
            <person name="Salamov A."/>
            <person name="Braich B."/>
            <person name="Kosarev P."/>
            <person name="Mahmoud A."/>
            <person name="Hajiyev E."/>
            <person name="Babayeva S."/>
            <person name="Izzatullayeva V."/>
            <person name="Mammadov A."/>
            <person name="Mammadov A."/>
            <person name="Sharifova S."/>
            <person name="Ojaghi J."/>
            <person name="Eynullazada K."/>
            <person name="Bayramov B."/>
            <person name="Abdulazimova A."/>
            <person name="Shahmuradov I."/>
        </authorList>
    </citation>
    <scope>NUCLEOTIDE SEQUENCE [LARGE SCALE GENOMIC DNA]</scope>
    <source>
        <strain evidence="2">AG2017</strain>
        <strain evidence="4">cv. AG2017</strain>
        <tissue evidence="2">Leaf</tissue>
    </source>
</reference>